<dbReference type="GO" id="GO:0005886">
    <property type="term" value="C:plasma membrane"/>
    <property type="evidence" value="ECO:0007669"/>
    <property type="project" value="UniProtKB-SubCell"/>
</dbReference>
<feature type="transmembrane region" description="Helical" evidence="8">
    <location>
        <begin position="103"/>
        <end position="125"/>
    </location>
</feature>
<evidence type="ECO:0000256" key="8">
    <source>
        <dbReference type="SAM" id="Phobius"/>
    </source>
</evidence>
<keyword evidence="4" id="KW-1003">Cell membrane</keyword>
<feature type="transmembrane region" description="Helical" evidence="8">
    <location>
        <begin position="68"/>
        <end position="91"/>
    </location>
</feature>
<organism evidence="9 10">
    <name type="scientific">Polymorphum gilvum (strain LMG 25793 / CGMCC 1.9160 / SL003B-26A1)</name>
    <dbReference type="NCBI Taxonomy" id="991905"/>
    <lineage>
        <taxon>Bacteria</taxon>
        <taxon>Pseudomonadati</taxon>
        <taxon>Pseudomonadota</taxon>
        <taxon>Alphaproteobacteria</taxon>
        <taxon>Rhodobacterales</taxon>
        <taxon>Paracoccaceae</taxon>
        <taxon>Polymorphum</taxon>
    </lineage>
</organism>
<dbReference type="InterPro" id="IPR000522">
    <property type="entry name" value="ABC_transptr_permease_BtuC"/>
</dbReference>
<dbReference type="PANTHER" id="PTHR30472">
    <property type="entry name" value="FERRIC ENTEROBACTIN TRANSPORT SYSTEM PERMEASE PROTEIN"/>
    <property type="match status" value="1"/>
</dbReference>
<feature type="transmembrane region" description="Helical" evidence="8">
    <location>
        <begin position="209"/>
        <end position="228"/>
    </location>
</feature>
<dbReference type="eggNOG" id="COG0609">
    <property type="taxonomic scope" value="Bacteria"/>
</dbReference>
<comment type="subcellular location">
    <subcellularLocation>
        <location evidence="1">Cell membrane</location>
        <topology evidence="1">Multi-pass membrane protein</topology>
    </subcellularLocation>
</comment>
<accession>F2IYX5</accession>
<feature type="transmembrane region" description="Helical" evidence="8">
    <location>
        <begin position="298"/>
        <end position="317"/>
    </location>
</feature>
<keyword evidence="10" id="KW-1185">Reference proteome</keyword>
<feature type="transmembrane region" description="Helical" evidence="8">
    <location>
        <begin position="131"/>
        <end position="156"/>
    </location>
</feature>
<dbReference type="FunFam" id="1.10.3470.10:FF:000001">
    <property type="entry name" value="Vitamin B12 ABC transporter permease BtuC"/>
    <property type="match status" value="1"/>
</dbReference>
<dbReference type="InterPro" id="IPR037294">
    <property type="entry name" value="ABC_BtuC-like"/>
</dbReference>
<reference evidence="9 10" key="1">
    <citation type="journal article" date="2011" name="J. Bacteriol.">
        <title>Complete genome sequence of Polymorphum gilvum SL003B-26A1T, a crude oil-degrading bacterium from oil-polluted saline soil.</title>
        <authorList>
            <person name="Li S.G."/>
            <person name="Tang Y.Q."/>
            <person name="Nie Y."/>
            <person name="Cai M."/>
            <person name="Wu X.L."/>
        </authorList>
    </citation>
    <scope>NUCLEOTIDE SEQUENCE [LARGE SCALE GENOMIC DNA]</scope>
    <source>
        <strain evidence="10">LMG 25793 / CGMCC 1.9160 / SL003B-26A1</strain>
    </source>
</reference>
<evidence type="ECO:0000256" key="6">
    <source>
        <dbReference type="ARBA" id="ARBA00022989"/>
    </source>
</evidence>
<dbReference type="Gene3D" id="1.10.3470.10">
    <property type="entry name" value="ABC transporter involved in vitamin B12 uptake, BtuC"/>
    <property type="match status" value="1"/>
</dbReference>
<evidence type="ECO:0000256" key="7">
    <source>
        <dbReference type="ARBA" id="ARBA00023136"/>
    </source>
</evidence>
<dbReference type="HOGENOM" id="CLU_013016_0_0_5"/>
<dbReference type="PATRIC" id="fig|991905.3.peg.2220"/>
<keyword evidence="7 8" id="KW-0472">Membrane</keyword>
<dbReference type="EMBL" id="CP002568">
    <property type="protein sequence ID" value="ADZ70590.1"/>
    <property type="molecule type" value="Genomic_DNA"/>
</dbReference>
<dbReference type="Pfam" id="PF01032">
    <property type="entry name" value="FecCD"/>
    <property type="match status" value="1"/>
</dbReference>
<protein>
    <submittedName>
        <fullName evidence="9">ABC transporter permease (FecCD_family) protein</fullName>
    </submittedName>
</protein>
<dbReference type="PANTHER" id="PTHR30472:SF25">
    <property type="entry name" value="ABC TRANSPORTER PERMEASE PROTEIN MJ0876-RELATED"/>
    <property type="match status" value="1"/>
</dbReference>
<proteinExistence type="inferred from homology"/>
<feature type="transmembrane region" description="Helical" evidence="8">
    <location>
        <begin position="324"/>
        <end position="346"/>
    </location>
</feature>
<dbReference type="AlphaFoldDB" id="F2IYX5"/>
<keyword evidence="5 8" id="KW-0812">Transmembrane</keyword>
<dbReference type="RefSeq" id="WP_013652908.1">
    <property type="nucleotide sequence ID" value="NC_015259.1"/>
</dbReference>
<feature type="transmembrane region" description="Helical" evidence="8">
    <location>
        <begin position="168"/>
        <end position="189"/>
    </location>
</feature>
<name>F2IYX5_POLGS</name>
<evidence type="ECO:0000313" key="10">
    <source>
        <dbReference type="Proteomes" id="UP000008130"/>
    </source>
</evidence>
<dbReference type="OrthoDB" id="9811975at2"/>
<keyword evidence="3" id="KW-0813">Transport</keyword>
<evidence type="ECO:0000256" key="5">
    <source>
        <dbReference type="ARBA" id="ARBA00022692"/>
    </source>
</evidence>
<feature type="transmembrane region" description="Helical" evidence="8">
    <location>
        <begin position="262"/>
        <end position="286"/>
    </location>
</feature>
<evidence type="ECO:0000256" key="3">
    <source>
        <dbReference type="ARBA" id="ARBA00022448"/>
    </source>
</evidence>
<dbReference type="GO" id="GO:0033214">
    <property type="term" value="P:siderophore-iron import into cell"/>
    <property type="evidence" value="ECO:0007669"/>
    <property type="project" value="TreeGrafter"/>
</dbReference>
<dbReference type="SUPFAM" id="SSF81345">
    <property type="entry name" value="ABC transporter involved in vitamin B12 uptake, BtuC"/>
    <property type="match status" value="1"/>
</dbReference>
<evidence type="ECO:0000256" key="1">
    <source>
        <dbReference type="ARBA" id="ARBA00004651"/>
    </source>
</evidence>
<dbReference type="GO" id="GO:0022857">
    <property type="term" value="F:transmembrane transporter activity"/>
    <property type="evidence" value="ECO:0007669"/>
    <property type="project" value="InterPro"/>
</dbReference>
<gene>
    <name evidence="9" type="ordered locus">SL003B_2165</name>
</gene>
<dbReference type="Proteomes" id="UP000008130">
    <property type="component" value="Chromosome"/>
</dbReference>
<dbReference type="CDD" id="cd06550">
    <property type="entry name" value="TM_ABC_iron-siderophores_like"/>
    <property type="match status" value="1"/>
</dbReference>
<sequence>MMVSAPADGLFAAYRSIALRRTAILVGLGMLTVAAFLADLSAGPADLGLGDILLSLIRPDSLEPRMQIVIWQVRMPDALIALAVGAALGLAGVETQTTLNNPLASPFTLGISSAATLGASFFIVLQPNPGFIGSAFLLPGFAFFFALAAALTILSLASLQGGSTGTVVLYGIALVFLCEALTAGLQYVASDDAIQQIVFWSIGNLTRAGWLEVAVVSAVFLLILPISLRDVWVLTVLRGGEDQARSAGFAIRTIRLLVMLRVSVLAAVAVCFVGTIGFVGLVGPHIARMLLGEDHRFLVPGACLTGAAVLSLASCLSKSVIPGAIVPVGIITAIVGVPVFLALIAIRRGDAGWR</sequence>
<feature type="transmembrane region" description="Helical" evidence="8">
    <location>
        <begin position="21"/>
        <end position="38"/>
    </location>
</feature>
<evidence type="ECO:0000256" key="2">
    <source>
        <dbReference type="ARBA" id="ARBA00007935"/>
    </source>
</evidence>
<keyword evidence="6 8" id="KW-1133">Transmembrane helix</keyword>
<dbReference type="KEGG" id="pgv:SL003B_2165"/>
<evidence type="ECO:0000313" key="9">
    <source>
        <dbReference type="EMBL" id="ADZ70590.1"/>
    </source>
</evidence>
<dbReference type="STRING" id="991905.SL003B_2165"/>
<evidence type="ECO:0000256" key="4">
    <source>
        <dbReference type="ARBA" id="ARBA00022475"/>
    </source>
</evidence>
<comment type="similarity">
    <text evidence="2">Belongs to the binding-protein-dependent transport system permease family. FecCD subfamily.</text>
</comment>